<reference evidence="1" key="1">
    <citation type="journal article" date="2017" name="Front. Cell. Infect. Microbiol.">
        <title>The Distinct Transcriptional Response of the Midgut of Amblyomma sculptum and Amblyomma aureolatum Ticks to Rickettsia rickettsii Correlates to Their Differences in Susceptibility to Infection.</title>
        <authorList>
            <person name="Martins L.A."/>
            <person name="Galletti M.F.B.M."/>
            <person name="Ribeiro J.M."/>
            <person name="Fujita A."/>
            <person name="Costa F.B."/>
            <person name="Labruna M.B."/>
            <person name="Daffre S."/>
            <person name="Fogaca A.C."/>
        </authorList>
    </citation>
    <scope>NUCLEOTIDE SEQUENCE</scope>
</reference>
<dbReference type="InterPro" id="IPR027844">
    <property type="entry name" value="INTS15"/>
</dbReference>
<name>A0A1E1XC88_9ACAR</name>
<evidence type="ECO:0000313" key="1">
    <source>
        <dbReference type="EMBL" id="JAT96865.1"/>
    </source>
</evidence>
<dbReference type="EMBL" id="GFAC01002323">
    <property type="protein sequence ID" value="JAT96865.1"/>
    <property type="molecule type" value="mRNA"/>
</dbReference>
<proteinExistence type="evidence at transcript level"/>
<dbReference type="PANTHER" id="PTHR14540">
    <property type="entry name" value="INTEGRATOR COMPLEX SUBUNIT 15"/>
    <property type="match status" value="1"/>
</dbReference>
<organism evidence="1">
    <name type="scientific">Amblyomma aureolatum</name>
    <dbReference type="NCBI Taxonomy" id="187763"/>
    <lineage>
        <taxon>Eukaryota</taxon>
        <taxon>Metazoa</taxon>
        <taxon>Ecdysozoa</taxon>
        <taxon>Arthropoda</taxon>
        <taxon>Chelicerata</taxon>
        <taxon>Arachnida</taxon>
        <taxon>Acari</taxon>
        <taxon>Parasitiformes</taxon>
        <taxon>Ixodida</taxon>
        <taxon>Ixodoidea</taxon>
        <taxon>Ixodidae</taxon>
        <taxon>Amblyomminae</taxon>
        <taxon>Amblyomma</taxon>
    </lineage>
</organism>
<dbReference type="Pfam" id="PF14964">
    <property type="entry name" value="INTS15"/>
    <property type="match status" value="1"/>
</dbReference>
<accession>A0A1E1XC88</accession>
<protein>
    <submittedName>
        <fullName evidence="1">Uncharacterized protein</fullName>
    </submittedName>
</protein>
<dbReference type="AlphaFoldDB" id="A0A1E1XC88"/>
<sequence>MTDVRVSLRKIEFPTVVYEALRQIQKLLANEGRSPTYAHVAKEIAEEFVFQDYDQRRMPQSHPQSASAAHMRRRRKLSAIRELQIIEIIASSFQNSKSDMCQKVFFILFPSADPSVMDVRVPLLSRLVSLSIALKNHNVLNCVGFWMHVCGCTSEPSLHIVRHVVGDYLSLIPSSAEMLKELANISPLFCASLATSLTHMTPTNPSREVVDLLASWVQAQPLLCFTPMEAIPPQLYTQCLQTFIPGLVAWCVLAPLSKMDPRAAVAGGDARTDDAELYSYLHYALLEMLIRAGQVTPRAPIVFPFLPSHHVVQVAETLKRGLATASPQGAELALNRLGQVLQAAFASKCVHGNLDAMFQTLRQLPPNRLLKIVLARWDVKKY</sequence>
<dbReference type="PANTHER" id="PTHR14540:SF2">
    <property type="entry name" value="INTEGRATOR COMPLEX SUBUNIT 15"/>
    <property type="match status" value="1"/>
</dbReference>